<sequence>MQEKTSSLCQFSPNSTTSPLGGRNRPTVVTTRWSSTKGIRPTLPNNSISSLILFLSGESHLGKEGIRYTPDVPSLVRKLIGQALPLFGSCVWGLRGVNFTFVLVRCLRILDQKLFFLSNTPV</sequence>
<dbReference type="AlphaFoldDB" id="A0A8X6PAJ2"/>
<evidence type="ECO:0000313" key="3">
    <source>
        <dbReference type="Proteomes" id="UP000887013"/>
    </source>
</evidence>
<protein>
    <submittedName>
        <fullName evidence="2">Uncharacterized protein</fullName>
    </submittedName>
</protein>
<comment type="caution">
    <text evidence="2">The sequence shown here is derived from an EMBL/GenBank/DDBJ whole genome shotgun (WGS) entry which is preliminary data.</text>
</comment>
<evidence type="ECO:0000256" key="1">
    <source>
        <dbReference type="SAM" id="MobiDB-lite"/>
    </source>
</evidence>
<name>A0A8X6PAJ2_NEPPI</name>
<feature type="compositionally biased region" description="Polar residues" evidence="1">
    <location>
        <begin position="1"/>
        <end position="19"/>
    </location>
</feature>
<gene>
    <name evidence="2" type="ORF">NPIL_204411</name>
</gene>
<organism evidence="2 3">
    <name type="scientific">Nephila pilipes</name>
    <name type="common">Giant wood spider</name>
    <name type="synonym">Nephila maculata</name>
    <dbReference type="NCBI Taxonomy" id="299642"/>
    <lineage>
        <taxon>Eukaryota</taxon>
        <taxon>Metazoa</taxon>
        <taxon>Ecdysozoa</taxon>
        <taxon>Arthropoda</taxon>
        <taxon>Chelicerata</taxon>
        <taxon>Arachnida</taxon>
        <taxon>Araneae</taxon>
        <taxon>Araneomorphae</taxon>
        <taxon>Entelegynae</taxon>
        <taxon>Araneoidea</taxon>
        <taxon>Nephilidae</taxon>
        <taxon>Nephila</taxon>
    </lineage>
</organism>
<proteinExistence type="predicted"/>
<accession>A0A8X6PAJ2</accession>
<dbReference type="EMBL" id="BMAW01067020">
    <property type="protein sequence ID" value="GFT57678.1"/>
    <property type="molecule type" value="Genomic_DNA"/>
</dbReference>
<dbReference type="Proteomes" id="UP000887013">
    <property type="component" value="Unassembled WGS sequence"/>
</dbReference>
<reference evidence="2" key="1">
    <citation type="submission" date="2020-08" db="EMBL/GenBank/DDBJ databases">
        <title>Multicomponent nature underlies the extraordinary mechanical properties of spider dragline silk.</title>
        <authorList>
            <person name="Kono N."/>
            <person name="Nakamura H."/>
            <person name="Mori M."/>
            <person name="Yoshida Y."/>
            <person name="Ohtoshi R."/>
            <person name="Malay A.D."/>
            <person name="Moran D.A.P."/>
            <person name="Tomita M."/>
            <person name="Numata K."/>
            <person name="Arakawa K."/>
        </authorList>
    </citation>
    <scope>NUCLEOTIDE SEQUENCE</scope>
</reference>
<feature type="region of interest" description="Disordered" evidence="1">
    <location>
        <begin position="1"/>
        <end position="28"/>
    </location>
</feature>
<keyword evidence="3" id="KW-1185">Reference proteome</keyword>
<evidence type="ECO:0000313" key="2">
    <source>
        <dbReference type="EMBL" id="GFT57678.1"/>
    </source>
</evidence>